<feature type="region of interest" description="Disordered" evidence="6">
    <location>
        <begin position="1159"/>
        <end position="1283"/>
    </location>
</feature>
<evidence type="ECO:0000256" key="4">
    <source>
        <dbReference type="ARBA" id="ARBA00023242"/>
    </source>
</evidence>
<feature type="compositionally biased region" description="Polar residues" evidence="6">
    <location>
        <begin position="1365"/>
        <end position="1374"/>
    </location>
</feature>
<dbReference type="InterPro" id="IPR016024">
    <property type="entry name" value="ARM-type_fold"/>
</dbReference>
<dbReference type="GO" id="GO:0005634">
    <property type="term" value="C:nucleus"/>
    <property type="evidence" value="ECO:0007669"/>
    <property type="project" value="UniProtKB-SubCell"/>
</dbReference>
<sequence length="1482" mass="165649">MQFGTTRSLPELILSDGVKRLTDQLKAAREVLSSIIGDDPCSSDYASFAENLCSDELLKHSSAQVRILVACCLADLFRLDSAESLLPEEKLKDLLLFCMDQLKMITKPDLPGYFDSAYLLENLSNSKIFLRLLHLDNSEELLLRLYKVLFALCLDTLDERMWNFVAEIGIDVFREVGIIPVELMQLVLGHLVHDEQRKGAKYRLASEIIQKCEDTLQSSILSAFSAAMFDTKSLTDWFAVHLYSVFVELYRANAGLAKGILPFMCQNMKSTGDAARLEAVRFYSRLLSETEFNVVADNPPLWQGFLGRFHDVSTNVRLCCVRACSILLLSRPELADDLRSALESRIVDSDETVRFEVLSVLLRIVKKDASLMTDRLLYAVKARTLDKRFKVRRQALICLSNFCKRLASGSPDGEINSKYSWIKNRILHSFYNPLVEDRLLCHKMLNTSLVSHSLPTEERARKLYNLYSGVDEMALKVLNTIFRGQAEARTLVLHIMDLYEATQNTVKQNNLLISLKRLSVVFSCSYKVTEELQKLFDFTCNDEKTKLCFRRLLSLELLKSEVDDCVTNLLSRVSECCSTATHSIARELLEWIAPVLIDRETVNFLVQLTEKSLIDSASSPHAISRHYSSRSLNLLLVLAGSFTKAFCLASTAQGVLTVLQDPLDEQDAVLALHLISIVANSFNNFPDLKSSLKEELEQRLLFRSPKQTKYIVRSLHKLYSDDEFADLFKRLYAEAFEDESTLPSSLRGIAEAVALAPQCFLAELESAVQRLQALINKDELTPDVQEDAFVSTVLAVIEFLGRMLVRLPKERSSIVDSCVQLLFSYLTLDKHWTSNLCAAEKDQLRIVAATALLKISFCEQTSHISSVLYRTLAYLLIDKSKEVREAFLSKLGKYLKAAKLSVTFLATFALAPLLNGTSNVENAKFIERVGQVFLENVQHRRDLIRRNPALQSNRRVLLGNLPEFCLCYVIYLLAYYPEFVEYNNDGILRKLKNCLWFAIKPLTDKKDGSCINVTFIEQVLVALKHSVLVEEPNNSEQNKKVWALADVTNLLLCTKLANSGNGLPISTGLPGRFFQPALPIGTNSKSYLPQSFDAELKNARTKNKRAVSDNVSIQDTLIKKRGRGRPRKVPESNRPSTDGETSKIISVDGLKLEISKADHADGASAGAKSSPPQSLSRSSSSYSLRSSKRPLPSSGPVNVPEGMEGDKHFDESREAACPSDLTVNPMRTPDKPIVVNGYSRASSKKSAKSAVQSADLRRSARLLTSVDESPRSVDRTSPCTSMQGGLFRRRMSRKLDFESDPVGPSDSASVKDSSLTILSSQNCPVEISDDGSTSTVGRKRRLNERREHLPTVTCGSRRSGRHKTSIGSSAASSDVRNRGSKQMSPVEAELENVPSSAPIATPKAPKVSISRAIPVDSTELRIGNEKWLRSSQTVRAREVQSLKKRGAKVRRKESKPKSPQELSKRVLRSSTKVSRAFVRVAK</sequence>
<keyword evidence="7" id="KW-1185">Reference proteome</keyword>
<dbReference type="GO" id="GO:0000785">
    <property type="term" value="C:chromatin"/>
    <property type="evidence" value="ECO:0007669"/>
    <property type="project" value="TreeGrafter"/>
</dbReference>
<keyword evidence="5" id="KW-0131">Cell cycle</keyword>
<proteinExistence type="predicted"/>
<feature type="compositionally biased region" description="Low complexity" evidence="6">
    <location>
        <begin position="1169"/>
        <end position="1194"/>
    </location>
</feature>
<keyword evidence="4" id="KW-0539">Nucleus</keyword>
<dbReference type="SUPFAM" id="SSF48371">
    <property type="entry name" value="ARM repeat"/>
    <property type="match status" value="1"/>
</dbReference>
<dbReference type="WBParaSite" id="TMUE_2000006871.5">
    <property type="protein sequence ID" value="TMUE_2000006871.5"/>
    <property type="gene ID" value="WBGene00293663"/>
</dbReference>
<accession>A0A5S6QHI5</accession>
<reference evidence="8" key="3">
    <citation type="submission" date="2019-12" db="UniProtKB">
        <authorList>
            <consortium name="WormBaseParasite"/>
        </authorList>
    </citation>
    <scope>IDENTIFICATION</scope>
</reference>
<reference evidence="7" key="1">
    <citation type="submission" date="2013-11" db="EMBL/GenBank/DDBJ databases">
        <authorList>
            <person name="Aslett M."/>
        </authorList>
    </citation>
    <scope>NUCLEOTIDE SEQUENCE [LARGE SCALE GENOMIC DNA]</scope>
    <source>
        <strain evidence="7">Edinburgh</strain>
    </source>
</reference>
<dbReference type="WBParaSite" id="TMUE_2000006871.3">
    <property type="protein sequence ID" value="TMUE_2000006871.3"/>
    <property type="gene ID" value="WBGene00293663"/>
</dbReference>
<evidence type="ECO:0000256" key="2">
    <source>
        <dbReference type="ARBA" id="ARBA00022618"/>
    </source>
</evidence>
<dbReference type="Pfam" id="PF20168">
    <property type="entry name" value="PDS5"/>
    <property type="match status" value="1"/>
</dbReference>
<dbReference type="GO" id="GO:0007064">
    <property type="term" value="P:mitotic sister chromatid cohesion"/>
    <property type="evidence" value="ECO:0007669"/>
    <property type="project" value="InterPro"/>
</dbReference>
<dbReference type="WBParaSite" id="TMUE_2000006871.1">
    <property type="protein sequence ID" value="TMUE_2000006871.1"/>
    <property type="gene ID" value="WBGene00293663"/>
</dbReference>
<dbReference type="CDD" id="cd19953">
    <property type="entry name" value="PDS5"/>
    <property type="match status" value="1"/>
</dbReference>
<organism evidence="7 8">
    <name type="scientific">Trichuris muris</name>
    <name type="common">Mouse whipworm</name>
    <dbReference type="NCBI Taxonomy" id="70415"/>
    <lineage>
        <taxon>Eukaryota</taxon>
        <taxon>Metazoa</taxon>
        <taxon>Ecdysozoa</taxon>
        <taxon>Nematoda</taxon>
        <taxon>Enoplea</taxon>
        <taxon>Dorylaimia</taxon>
        <taxon>Trichinellida</taxon>
        <taxon>Trichuridae</taxon>
        <taxon>Trichuris</taxon>
    </lineage>
</organism>
<dbReference type="GO" id="GO:0051301">
    <property type="term" value="P:cell division"/>
    <property type="evidence" value="ECO:0007669"/>
    <property type="project" value="UniProtKB-KW"/>
</dbReference>
<dbReference type="PANTHER" id="PTHR12663:SF0">
    <property type="entry name" value="PRECOCIOUS DISSOCIATION OF SISTERS 5, ISOFORM A"/>
    <property type="match status" value="1"/>
</dbReference>
<evidence type="ECO:0000313" key="8">
    <source>
        <dbReference type="WBParaSite" id="TMUE_2000006871.1"/>
    </source>
</evidence>
<evidence type="ECO:0000256" key="1">
    <source>
        <dbReference type="ARBA" id="ARBA00004123"/>
    </source>
</evidence>
<feature type="region of interest" description="Disordered" evidence="6">
    <location>
        <begin position="1118"/>
        <end position="1145"/>
    </location>
</feature>
<dbReference type="GO" id="GO:0006281">
    <property type="term" value="P:DNA repair"/>
    <property type="evidence" value="ECO:0007669"/>
    <property type="project" value="TreeGrafter"/>
</dbReference>
<dbReference type="STRING" id="70415.A0A5S6QHI5"/>
<feature type="compositionally biased region" description="Basic and acidic residues" evidence="6">
    <location>
        <begin position="1455"/>
        <end position="1464"/>
    </location>
</feature>
<keyword evidence="3" id="KW-0498">Mitosis</keyword>
<evidence type="ECO:0000256" key="5">
    <source>
        <dbReference type="ARBA" id="ARBA00023306"/>
    </source>
</evidence>
<comment type="subcellular location">
    <subcellularLocation>
        <location evidence="1">Nucleus</location>
    </subcellularLocation>
</comment>
<feature type="compositionally biased region" description="Basic and acidic residues" evidence="6">
    <location>
        <begin position="1204"/>
        <end position="1214"/>
    </location>
</feature>
<protein>
    <submittedName>
        <fullName evidence="8 9">Uncharacterized protein</fullName>
    </submittedName>
</protein>
<keyword evidence="2" id="KW-0132">Cell division</keyword>
<evidence type="ECO:0000256" key="6">
    <source>
        <dbReference type="SAM" id="MobiDB-lite"/>
    </source>
</evidence>
<feature type="compositionally biased region" description="Basic residues" evidence="6">
    <location>
        <begin position="1442"/>
        <end position="1454"/>
    </location>
</feature>
<evidence type="ECO:0000256" key="3">
    <source>
        <dbReference type="ARBA" id="ARBA00022776"/>
    </source>
</evidence>
<evidence type="ECO:0000313" key="7">
    <source>
        <dbReference type="Proteomes" id="UP000046395"/>
    </source>
</evidence>
<dbReference type="Proteomes" id="UP000046395">
    <property type="component" value="Unassembled WGS sequence"/>
</dbReference>
<dbReference type="WBParaSite" id="TMUE_2000006871.2">
    <property type="protein sequence ID" value="TMUE_2000006871.2"/>
    <property type="gene ID" value="WBGene00293663"/>
</dbReference>
<dbReference type="Gene3D" id="1.25.10.10">
    <property type="entry name" value="Leucine-rich Repeat Variant"/>
    <property type="match status" value="1"/>
</dbReference>
<dbReference type="InterPro" id="IPR039776">
    <property type="entry name" value="Pds5"/>
</dbReference>
<dbReference type="PANTHER" id="PTHR12663">
    <property type="entry name" value="ANDROGEN INDUCED INHIBITOR OF PROLIFERATION AS3 / PDS5-RELATED"/>
    <property type="match status" value="1"/>
</dbReference>
<evidence type="ECO:0000313" key="9">
    <source>
        <dbReference type="WBParaSite" id="TMUE_2000006871.2"/>
    </source>
</evidence>
<reference evidence="7" key="2">
    <citation type="submission" date="2014-03" db="EMBL/GenBank/DDBJ databases">
        <title>The whipworm genome and dual-species transcriptomics of an intimate host-pathogen interaction.</title>
        <authorList>
            <person name="Foth B.J."/>
            <person name="Tsai I.J."/>
            <person name="Reid A.J."/>
            <person name="Bancroft A.J."/>
            <person name="Nichol S."/>
            <person name="Tracey A."/>
            <person name="Holroyd N."/>
            <person name="Cotton J.A."/>
            <person name="Stanley E.J."/>
            <person name="Zarowiecki M."/>
            <person name="Liu J.Z."/>
            <person name="Huckvale T."/>
            <person name="Cooper P.J."/>
            <person name="Grencis R.K."/>
            <person name="Berriman M."/>
        </authorList>
    </citation>
    <scope>NUCLEOTIDE SEQUENCE [LARGE SCALE GENOMIC DNA]</scope>
    <source>
        <strain evidence="7">Edinburgh</strain>
    </source>
</reference>
<feature type="region of interest" description="Disordered" evidence="6">
    <location>
        <begin position="1325"/>
        <end position="1403"/>
    </location>
</feature>
<feature type="region of interest" description="Disordered" evidence="6">
    <location>
        <begin position="1430"/>
        <end position="1468"/>
    </location>
</feature>
<dbReference type="InterPro" id="IPR011989">
    <property type="entry name" value="ARM-like"/>
</dbReference>
<dbReference type="WBParaSite" id="TMUE_2000006871.4">
    <property type="protein sequence ID" value="TMUE_2000006871.4"/>
    <property type="gene ID" value="WBGene00293663"/>
</dbReference>
<name>A0A5S6QHI5_TRIMR</name>